<keyword evidence="7" id="KW-1185">Reference proteome</keyword>
<dbReference type="GO" id="GO:0030246">
    <property type="term" value="F:carbohydrate binding"/>
    <property type="evidence" value="ECO:0007669"/>
    <property type="project" value="TreeGrafter"/>
</dbReference>
<dbReference type="GO" id="GO:0030288">
    <property type="term" value="C:outer membrane-bounded periplasmic space"/>
    <property type="evidence" value="ECO:0007669"/>
    <property type="project" value="TreeGrafter"/>
</dbReference>
<dbReference type="Gene3D" id="3.40.50.2300">
    <property type="match status" value="2"/>
</dbReference>
<dbReference type="Proteomes" id="UP000188159">
    <property type="component" value="Chromosome"/>
</dbReference>
<dbReference type="CDD" id="cd01392">
    <property type="entry name" value="HTH_LacI"/>
    <property type="match status" value="1"/>
</dbReference>
<dbReference type="PANTHER" id="PTHR30036:SF7">
    <property type="entry name" value="ABC TRANSPORTER PERIPLASMIC-BINDING PROTEIN YPHF"/>
    <property type="match status" value="1"/>
</dbReference>
<dbReference type="PROSITE" id="PS50932">
    <property type="entry name" value="HTH_LACI_2"/>
    <property type="match status" value="1"/>
</dbReference>
<comment type="subcellular location">
    <subcellularLocation>
        <location evidence="1">Cell envelope</location>
    </subcellularLocation>
</comment>
<protein>
    <submittedName>
        <fullName evidence="4">LacI family transcriptional regulator</fullName>
    </submittedName>
    <submittedName>
        <fullName evidence="5">Substrate-binding domain-containing protein</fullName>
    </submittedName>
</protein>
<dbReference type="AlphaFoldDB" id="A0A174HF51"/>
<evidence type="ECO:0000259" key="3">
    <source>
        <dbReference type="PROSITE" id="PS50932"/>
    </source>
</evidence>
<evidence type="ECO:0000256" key="2">
    <source>
        <dbReference type="ARBA" id="ARBA00007639"/>
    </source>
</evidence>
<organism evidence="4 6">
    <name type="scientific">Anaerostipes hadrus</name>
    <dbReference type="NCBI Taxonomy" id="649756"/>
    <lineage>
        <taxon>Bacteria</taxon>
        <taxon>Bacillati</taxon>
        <taxon>Bacillota</taxon>
        <taxon>Clostridia</taxon>
        <taxon>Lachnospirales</taxon>
        <taxon>Lachnospiraceae</taxon>
        <taxon>Anaerostipes</taxon>
    </lineage>
</organism>
<dbReference type="Pfam" id="PF13407">
    <property type="entry name" value="Peripla_BP_4"/>
    <property type="match status" value="1"/>
</dbReference>
<dbReference type="RefSeq" id="WP_022091602.1">
    <property type="nucleotide sequence ID" value="NZ_CAXSPF010000002.1"/>
</dbReference>
<sequence length="343" mass="38697">MRVTIRQIAEESGVSRGTVDRVLNNRGKVRPEVEERVRKVAEELGYKPNLLGRALIKMKENIKIGVILQDTGTPYLKTLSDGIKKAKGEVEDFGGTVIVKAVDYGNVEQTLAAMNKLKEAGIKGLVLMPINDKRVLQKIDQFTEEYGISVVTVNADVEDTKRICFVGQNSVQSGRAAAGLMHDILREEEGTIAVISGIETNTSLSDRIYGFCDEMKKISPKTEILDTKYCFEDDLIAAHLTESILNRYEDLSAIYITCHGEKGVCDTLRKHKKMKKVTIIACDLSRQNYRYLKNGDIKYLIGQDGRYQGYEAVMTLYRLLFNDEPPKKEHKYTDIIVKTKYNI</sequence>
<dbReference type="SUPFAM" id="SSF53822">
    <property type="entry name" value="Periplasmic binding protein-like I"/>
    <property type="match status" value="1"/>
</dbReference>
<dbReference type="InterPro" id="IPR000843">
    <property type="entry name" value="HTH_LacI"/>
</dbReference>
<dbReference type="SMART" id="SM00354">
    <property type="entry name" value="HTH_LACI"/>
    <property type="match status" value="1"/>
</dbReference>
<dbReference type="InterPro" id="IPR010982">
    <property type="entry name" value="Lambda_DNA-bd_dom_sf"/>
</dbReference>
<gene>
    <name evidence="4" type="ORF">DO83_03340</name>
    <name evidence="5" type="ORF">G5A72_05940</name>
</gene>
<dbReference type="GO" id="GO:0003677">
    <property type="term" value="F:DNA binding"/>
    <property type="evidence" value="ECO:0007669"/>
    <property type="project" value="InterPro"/>
</dbReference>
<dbReference type="InterPro" id="IPR050555">
    <property type="entry name" value="Bact_Solute-Bind_Prot2"/>
</dbReference>
<accession>A0A174HF51</accession>
<reference evidence="5" key="3">
    <citation type="submission" date="2020-02" db="EMBL/GenBank/DDBJ databases">
        <authorList>
            <person name="Littmann E."/>
            <person name="Sorbara M."/>
        </authorList>
    </citation>
    <scope>NUCLEOTIDE SEQUENCE</scope>
    <source>
        <strain evidence="5">MSK.14.57</strain>
    </source>
</reference>
<proteinExistence type="inferred from homology"/>
<evidence type="ECO:0000313" key="7">
    <source>
        <dbReference type="Proteomes" id="UP001644750"/>
    </source>
</evidence>
<dbReference type="GO" id="GO:0006355">
    <property type="term" value="P:regulation of DNA-templated transcription"/>
    <property type="evidence" value="ECO:0007669"/>
    <property type="project" value="InterPro"/>
</dbReference>
<dbReference type="EMBL" id="JAAITB010000010">
    <property type="protein sequence ID" value="NSJ79134.1"/>
    <property type="molecule type" value="Genomic_DNA"/>
</dbReference>
<dbReference type="Proteomes" id="UP001644750">
    <property type="component" value="Unassembled WGS sequence"/>
</dbReference>
<dbReference type="InterPro" id="IPR025997">
    <property type="entry name" value="SBP_2_dom"/>
</dbReference>
<name>A0A174HF51_ANAHA</name>
<dbReference type="CDD" id="cd06307">
    <property type="entry name" value="PBP1_sugar_binding"/>
    <property type="match status" value="1"/>
</dbReference>
<evidence type="ECO:0000256" key="1">
    <source>
        <dbReference type="ARBA" id="ARBA00004196"/>
    </source>
</evidence>
<feature type="domain" description="HTH lacI-type" evidence="3">
    <location>
        <begin position="3"/>
        <end position="57"/>
    </location>
</feature>
<evidence type="ECO:0000313" key="4">
    <source>
        <dbReference type="EMBL" id="AQP38724.1"/>
    </source>
</evidence>
<dbReference type="Gene3D" id="1.10.260.40">
    <property type="entry name" value="lambda repressor-like DNA-binding domains"/>
    <property type="match status" value="1"/>
</dbReference>
<reference evidence="4 6" key="1">
    <citation type="journal article" date="2016" name="Sci. Rep.">
        <title>Accelerated dysbiosis of gut microbiota during aggravation of DSS-induced colitis by a butyrate-producing bacterium.</title>
        <authorList>
            <person name="Zhang Q."/>
            <person name="Wu Y."/>
            <person name="Wang J."/>
            <person name="Wu G."/>
            <person name="Long W."/>
            <person name="Xue Z."/>
            <person name="Wang L."/>
            <person name="Zhang X."/>
            <person name="Pang X."/>
            <person name="Zhao Y."/>
            <person name="Zhao L."/>
            <person name="Zhang C."/>
        </authorList>
    </citation>
    <scope>NUCLEOTIDE SEQUENCE [LARGE SCALE GENOMIC DNA]</scope>
    <source>
        <strain evidence="4 6">BPB5</strain>
    </source>
</reference>
<reference evidence="5 7" key="2">
    <citation type="journal article" date="2020" name="Cell Host Microbe">
        <title>Functional and Genomic Variation between Human-Derived Isolates of Lachnospiraceae Reveals Inter- and Intra-Species Diversity.</title>
        <authorList>
            <person name="Sorbara M.T."/>
            <person name="Littmann E.R."/>
            <person name="Fontana E."/>
            <person name="Moody T.U."/>
            <person name="Kohout C.E."/>
            <person name="Gjonbalaj M."/>
            <person name="Eaton V."/>
            <person name="Seok R."/>
            <person name="Leiner I.M."/>
            <person name="Pamer E.G."/>
        </authorList>
    </citation>
    <scope>NUCLEOTIDE SEQUENCE [LARGE SCALE GENOMIC DNA]</scope>
    <source>
        <strain evidence="5 7">MSK.14.57</strain>
    </source>
</reference>
<evidence type="ECO:0000313" key="6">
    <source>
        <dbReference type="Proteomes" id="UP000188159"/>
    </source>
</evidence>
<dbReference type="PANTHER" id="PTHR30036">
    <property type="entry name" value="D-XYLOSE-BINDING PERIPLASMIC PROTEIN"/>
    <property type="match status" value="1"/>
</dbReference>
<dbReference type="Pfam" id="PF00356">
    <property type="entry name" value="LacI"/>
    <property type="match status" value="1"/>
</dbReference>
<evidence type="ECO:0000313" key="5">
    <source>
        <dbReference type="EMBL" id="NSJ79134.1"/>
    </source>
</evidence>
<dbReference type="InterPro" id="IPR028082">
    <property type="entry name" value="Peripla_BP_I"/>
</dbReference>
<comment type="similarity">
    <text evidence="2">Belongs to the bacterial solute-binding protein 2 family.</text>
</comment>
<dbReference type="SUPFAM" id="SSF47413">
    <property type="entry name" value="lambda repressor-like DNA-binding domains"/>
    <property type="match status" value="1"/>
</dbReference>
<dbReference type="EMBL" id="CP012098">
    <property type="protein sequence ID" value="AQP38724.1"/>
    <property type="molecule type" value="Genomic_DNA"/>
</dbReference>